<organism evidence="1 2">
    <name type="scientific">Ancylobacter defluvii</name>
    <dbReference type="NCBI Taxonomy" id="1282440"/>
    <lineage>
        <taxon>Bacteria</taxon>
        <taxon>Pseudomonadati</taxon>
        <taxon>Pseudomonadota</taxon>
        <taxon>Alphaproteobacteria</taxon>
        <taxon>Hyphomicrobiales</taxon>
        <taxon>Xanthobacteraceae</taxon>
        <taxon>Ancylobacter</taxon>
    </lineage>
</organism>
<keyword evidence="2" id="KW-1185">Reference proteome</keyword>
<dbReference type="Pfam" id="PF06187">
    <property type="entry name" value="DUF993"/>
    <property type="match status" value="1"/>
</dbReference>
<comment type="caution">
    <text evidence="1">The sequence shown here is derived from an EMBL/GenBank/DDBJ whole genome shotgun (WGS) entry which is preliminary data.</text>
</comment>
<dbReference type="AlphaFoldDB" id="A0A9W6NA10"/>
<protein>
    <recommendedName>
        <fullName evidence="3">Dihydrodipicolinate synthase family protein</fullName>
    </recommendedName>
</protein>
<proteinExistence type="predicted"/>
<evidence type="ECO:0000313" key="1">
    <source>
        <dbReference type="EMBL" id="GLK83964.1"/>
    </source>
</evidence>
<dbReference type="InterPro" id="IPR009334">
    <property type="entry name" value="DUF993"/>
</dbReference>
<accession>A0A9W6NA10</accession>
<dbReference type="EMBL" id="BSFM01000011">
    <property type="protein sequence ID" value="GLK83964.1"/>
    <property type="molecule type" value="Genomic_DNA"/>
</dbReference>
<name>A0A9W6NA10_9HYPH</name>
<evidence type="ECO:0000313" key="2">
    <source>
        <dbReference type="Proteomes" id="UP001143330"/>
    </source>
</evidence>
<sequence length="398" mass="42892">MNSIDKTLTALSLRLPLAGGGLETFRLSAPRDFPDRPAGPMNRIAFSAGHVVADALADVDPWLTAAVDWDRTIAFREHLWDLGLGVAEAMDTAQRGMGLDWPTSLELIRRSVEASKARSEPGLVSSGAGTDHLAPQDAKSLDDVIRAYEEQVAAVEGVGGRIILMASRALAKVATSPEDYVRVYDRILSQVSEPVIIHWLGDMFDPALAGYWGDADPDRAMDTAVAVINAHAAKVDGVKISLLDKDKEIAMRRRLAPGVRMYTGDDFNYAELIAGDDHGHSDALLGIFDAIAPAASAALVALAAGDRATFDDILEPTVPLSRHIFRAPTRFYKTGVVFMAYLNGHQDHFVMVGGQESTRSTLHLAELFRLADRAGLLADPDFAAARMRAVLAVRGVEA</sequence>
<reference evidence="1" key="1">
    <citation type="journal article" date="2014" name="Int. J. Syst. Evol. Microbiol.">
        <title>Complete genome sequence of Corynebacterium casei LMG S-19264T (=DSM 44701T), isolated from a smear-ripened cheese.</title>
        <authorList>
            <consortium name="US DOE Joint Genome Institute (JGI-PGF)"/>
            <person name="Walter F."/>
            <person name="Albersmeier A."/>
            <person name="Kalinowski J."/>
            <person name="Ruckert C."/>
        </authorList>
    </citation>
    <scope>NUCLEOTIDE SEQUENCE</scope>
    <source>
        <strain evidence="1">VKM B-2789</strain>
    </source>
</reference>
<evidence type="ECO:0008006" key="3">
    <source>
        <dbReference type="Google" id="ProtNLM"/>
    </source>
</evidence>
<dbReference type="SUPFAM" id="SSF51569">
    <property type="entry name" value="Aldolase"/>
    <property type="match status" value="1"/>
</dbReference>
<dbReference type="Gene3D" id="3.20.20.70">
    <property type="entry name" value="Aldolase class I"/>
    <property type="match status" value="1"/>
</dbReference>
<dbReference type="Proteomes" id="UP001143330">
    <property type="component" value="Unassembled WGS sequence"/>
</dbReference>
<dbReference type="InterPro" id="IPR013785">
    <property type="entry name" value="Aldolase_TIM"/>
</dbReference>
<reference evidence="1" key="2">
    <citation type="submission" date="2023-01" db="EMBL/GenBank/DDBJ databases">
        <authorList>
            <person name="Sun Q."/>
            <person name="Evtushenko L."/>
        </authorList>
    </citation>
    <scope>NUCLEOTIDE SEQUENCE</scope>
    <source>
        <strain evidence="1">VKM B-2789</strain>
    </source>
</reference>
<gene>
    <name evidence="1" type="ORF">GCM10017653_20340</name>
</gene>
<dbReference type="RefSeq" id="WP_213364159.1">
    <property type="nucleotide sequence ID" value="NZ_BSFM01000011.1"/>
</dbReference>